<feature type="region of interest" description="Disordered" evidence="1">
    <location>
        <begin position="425"/>
        <end position="452"/>
    </location>
</feature>
<feature type="compositionally biased region" description="Basic and acidic residues" evidence="1">
    <location>
        <begin position="954"/>
        <end position="975"/>
    </location>
</feature>
<gene>
    <name evidence="3" type="ORF">EJB05_23410</name>
</gene>
<feature type="compositionally biased region" description="Polar residues" evidence="1">
    <location>
        <begin position="2027"/>
        <end position="2046"/>
    </location>
</feature>
<feature type="non-terminal residue" evidence="3">
    <location>
        <position position="1"/>
    </location>
</feature>
<feature type="region of interest" description="Disordered" evidence="1">
    <location>
        <begin position="1243"/>
        <end position="1279"/>
    </location>
</feature>
<dbReference type="PANTHER" id="PTHR48429">
    <property type="entry name" value="AGENET DOMAIN-CONTAINING PROTEIN"/>
    <property type="match status" value="1"/>
</dbReference>
<dbReference type="OrthoDB" id="433924at2759"/>
<feature type="compositionally biased region" description="Polar residues" evidence="1">
    <location>
        <begin position="1247"/>
        <end position="1258"/>
    </location>
</feature>
<feature type="region of interest" description="Disordered" evidence="1">
    <location>
        <begin position="544"/>
        <end position="584"/>
    </location>
</feature>
<dbReference type="Gramene" id="TVU31712">
    <property type="protein sequence ID" value="TVU31712"/>
    <property type="gene ID" value="EJB05_23410"/>
</dbReference>
<feature type="compositionally biased region" description="Polar residues" evidence="1">
    <location>
        <begin position="213"/>
        <end position="232"/>
    </location>
</feature>
<feature type="compositionally biased region" description="Polar residues" evidence="1">
    <location>
        <begin position="607"/>
        <end position="616"/>
    </location>
</feature>
<dbReference type="InterPro" id="IPR055274">
    <property type="entry name" value="SWO1"/>
</dbReference>
<feature type="compositionally biased region" description="Polar residues" evidence="1">
    <location>
        <begin position="1591"/>
        <end position="1604"/>
    </location>
</feature>
<feature type="compositionally biased region" description="Low complexity" evidence="1">
    <location>
        <begin position="546"/>
        <end position="556"/>
    </location>
</feature>
<dbReference type="Proteomes" id="UP000324897">
    <property type="component" value="Chromosome 1"/>
</dbReference>
<feature type="domain" description="Agenet" evidence="2">
    <location>
        <begin position="1729"/>
        <end position="1789"/>
    </location>
</feature>
<feature type="region of interest" description="Disordered" evidence="1">
    <location>
        <begin position="607"/>
        <end position="681"/>
    </location>
</feature>
<dbReference type="EMBL" id="RWGY01000011">
    <property type="protein sequence ID" value="TVU31712.1"/>
    <property type="molecule type" value="Genomic_DNA"/>
</dbReference>
<reference evidence="3 4" key="1">
    <citation type="journal article" date="2019" name="Sci. Rep.">
        <title>A high-quality genome of Eragrostis curvula grass provides insights into Poaceae evolution and supports new strategies to enhance forage quality.</title>
        <authorList>
            <person name="Carballo J."/>
            <person name="Santos B.A.C.M."/>
            <person name="Zappacosta D."/>
            <person name="Garbus I."/>
            <person name="Selva J.P."/>
            <person name="Gallo C.A."/>
            <person name="Diaz A."/>
            <person name="Albertini E."/>
            <person name="Caccamo M."/>
            <person name="Echenique V."/>
        </authorList>
    </citation>
    <scope>NUCLEOTIDE SEQUENCE [LARGE SCALE GENOMIC DNA]</scope>
    <source>
        <strain evidence="4">cv. Victoria</strain>
        <tissue evidence="3">Leaf</tissue>
    </source>
</reference>
<feature type="region of interest" description="Disordered" evidence="1">
    <location>
        <begin position="1914"/>
        <end position="1970"/>
    </location>
</feature>
<feature type="region of interest" description="Disordered" evidence="1">
    <location>
        <begin position="154"/>
        <end position="232"/>
    </location>
</feature>
<feature type="compositionally biased region" description="Basic and acidic residues" evidence="1">
    <location>
        <begin position="632"/>
        <end position="643"/>
    </location>
</feature>
<feature type="region of interest" description="Disordered" evidence="1">
    <location>
        <begin position="1802"/>
        <end position="1860"/>
    </location>
</feature>
<feature type="compositionally biased region" description="Polar residues" evidence="1">
    <location>
        <begin position="976"/>
        <end position="1004"/>
    </location>
</feature>
<protein>
    <recommendedName>
        <fullName evidence="2">Agenet domain-containing protein</fullName>
    </recommendedName>
</protein>
<feature type="compositionally biased region" description="Basic and acidic residues" evidence="1">
    <location>
        <begin position="568"/>
        <end position="577"/>
    </location>
</feature>
<feature type="compositionally biased region" description="Polar residues" evidence="1">
    <location>
        <begin position="155"/>
        <end position="193"/>
    </location>
</feature>
<sequence>MEGGRGSCDSTSVPDLSYPSSPFFPHSALLASVSRHTPMDHDDTDFQSQNFQLAGKDNSKFSSGLRPFAVPKLDIDDQLQNHLRFDSLVDSEAFFSIQGHDSSWIEALSTGSSIVDFSSSAAESCSISKANNVWSEATSTESVEMLLKSVGESEMTGNMDGNTHNQLSGMDSQIDPSNEQPKSGDSPTDSTVAPTEKDQSQSTCSEMTGGPECSQSTHSRMTEDPSSTQSQLDHFAPFSMDEKGIVNEKFSSHKTSESSPAADNYFEAVHDDRSLNRLNMPSAELGSGKLNNEPFPELAPLRSIYVTDSYQFDHVNQDSEVGVPQDSKICHIKENKVEGGLLDVQNLSRTGQPLGPVNLSNQVSNEHLLPGSSDGLLEAITNPVQMLQRIDDTCKTVSETLQPSFSPLQHTAKGMKSSADMSNDLVDKEFDSGSNSALSHQSEPNLRNSNPHHVASLSIESSKMNPSPKRNLDLATSVPEETKNAGADGTDLFIGDESKHRVLGDHKHSVDKPKIGAMEENKIREDMSEVSGNIKKMVGFDHEENTTGVTGTTNNNFDSSDNIAPDNHSADSFHTSEDPNIPSVNHEKLLKEGDTPALEERPENTHLVLSSSGPQENSSASLISSSGNISVDDLKDKTDRSEVSMDDSAAVLPDEKESRKSTVNHEEPFKEDAKSTLEDEGNIILSGSVPGVEIPAVSMSLNTDAASVAKEVEYKERTISLGGSTAEETRDKSVNHPDFYLEKWQTDESSIQSECHTDLATPSPSTLGTSSEKAVAKAIGTPQTAKENLDAHVQGTVLSPGTDHSPATVLSQGKLGSSGDGISADATCGSPPVISCTEPSPQKGGHGSSSVFHQTLDKLSENVTDNEASADVTKSLKLCSNKNAKSTLASEETNTAGDDRSFSFEVGGSPNASEKAHSPAWSPFPGFSASQSTEVITESPQPKSSGRSLNNSSDDNKKTSVAEAGKEPLPERKVTESSAGPSDNSNNGDSTKSSPLASRQHSTPECSVSSADLVNLPFTDAQHLQLRAQIFVYGALIQGTPPGEAYMVAAFGEPVSGGKPTWEAAWRAAVERFQFQKSIYTGLETPTSSRIGTVSEKATKGTAVKTAPGSKKGGKTVLPAHSAVALHSPSAPASTSTFNLQRGTHLDFSQAVSPVFGYNSHMRHPSSGVASLQPSPGPRPAPWLVQPQNLIFDSSMQPAVPASETSKGQSSQSISISHAVSPGIFAPSPAPPIVAPLAVIHEEKQKAPTSTSKGTSSQKPRKRKKASASPEQQPVIASPQLSTDMVSFTPAAKHTAGFTLSTHSPSNALGSRLVPNTGQITSVPSYQITGSMNAEQRNIFSEQIHGAIEQSTGQAKGASLHSMEAVSQKESIWSHLSTVSRNKLPPEVEEKLTSAAAAAEAAVSVAKAAAEAAKMASEAALQSKMMAEEALNSCKSVNSLQNLEAGQFNVNINPPSLLTSSPASSWKIKDNSHAPGSIVSAAREVARKRVEEASAAAKRAENLDAILKAAELAAEAVFNVGTIIGMGEPLPFTLSELLEAGPNGFWKSERVKSSIKAVNGNGNPVTETLPVDVPADFSKSGKKRGRKPKSDQSVLNLEPSSSARELQPDGMQSGHGFNDVPAIVSVDGKSNDTASTSIIWNGIEKGSVIEVSSYAGGFGVAWFPAKVVDINEDGALISYDNHNEGTSPREEWVPLKLEGDKAPRIRLAHPATLSKFKTRKRRRETAGNCSWVAGDHVDAWLNDRWREGVIAQNHEGDETKFVVQFSAGGGGDSLVVDAWSLRPSLIWKDGQWTDWSRARERKSKFTKGDSPLEKRQRTEPLPVGSDRPFGGEGGPSKDKSTNNSKKPEEPKPLALSQRDMTFNVGKSVVENKTDALAFKRPGLQKEGSKVVYGVPKHGRRKKFMEVSKHYVAGQSDRISESNASSRVPKHTVPPLPRPRDNASKIDQRGRRLGEVRSRGPPKPSKSQCGAANTIIDKDSLSMPVPSSGVFGRNFAFTGSTSNTEKSTVEKNKVLFGTVPRIEDPSVSEVQAVSSTPTSSQDVPTTNRTKRKHVPSVDNRSICKTSERTSSDAAELQRTSSDSAEPRRSNRRIQPTSRLLEGLQSSLIVSKVPGEKGPRSNFRSTTSRGNSCLFHCLALWGELMAEKRRHRAVFGEFGKATLLFVDNRSLPEYGSIRIGLV</sequence>
<dbReference type="InterPro" id="IPR008395">
    <property type="entry name" value="Agenet-like_dom"/>
</dbReference>
<feature type="compositionally biased region" description="Basic and acidic residues" evidence="1">
    <location>
        <begin position="1806"/>
        <end position="1818"/>
    </location>
</feature>
<evidence type="ECO:0000313" key="3">
    <source>
        <dbReference type="EMBL" id="TVU31712.1"/>
    </source>
</evidence>
<evidence type="ECO:0000313" key="4">
    <source>
        <dbReference type="Proteomes" id="UP000324897"/>
    </source>
</evidence>
<feature type="compositionally biased region" description="Polar residues" evidence="1">
    <location>
        <begin position="928"/>
        <end position="953"/>
    </location>
</feature>
<feature type="compositionally biased region" description="Basic and acidic residues" evidence="1">
    <location>
        <begin position="1937"/>
        <end position="1957"/>
    </location>
</feature>
<feature type="compositionally biased region" description="Basic and acidic residues" evidence="1">
    <location>
        <begin position="653"/>
        <end position="677"/>
    </location>
</feature>
<dbReference type="CDD" id="cd20405">
    <property type="entry name" value="Tudor_Agenet_AtDUF_rpt1_3"/>
    <property type="match status" value="1"/>
</dbReference>
<feature type="compositionally biased region" description="Low complexity" evidence="1">
    <location>
        <begin position="617"/>
        <end position="630"/>
    </location>
</feature>
<feature type="region of interest" description="Disordered" evidence="1">
    <location>
        <begin position="1557"/>
        <end position="1623"/>
    </location>
</feature>
<dbReference type="Pfam" id="PF05641">
    <property type="entry name" value="Agenet"/>
    <property type="match status" value="1"/>
</dbReference>
<feature type="region of interest" description="Disordered" evidence="1">
    <location>
        <begin position="1"/>
        <end position="21"/>
    </location>
</feature>
<feature type="domain" description="Agenet" evidence="2">
    <location>
        <begin position="1641"/>
        <end position="1703"/>
    </location>
</feature>
<feature type="compositionally biased region" description="Polar residues" evidence="1">
    <location>
        <begin position="432"/>
        <end position="451"/>
    </location>
</feature>
<keyword evidence="4" id="KW-1185">Reference proteome</keyword>
<feature type="region of interest" description="Disordered" evidence="1">
    <location>
        <begin position="2025"/>
        <end position="2096"/>
    </location>
</feature>
<feature type="compositionally biased region" description="Polar residues" evidence="1">
    <location>
        <begin position="8"/>
        <end position="20"/>
    </location>
</feature>
<dbReference type="PANTHER" id="PTHR48429:SF1">
    <property type="entry name" value="AGENET DOMAIN-CONTAINING PROTEIN"/>
    <property type="match status" value="1"/>
</dbReference>
<accession>A0A5J9V696</accession>
<name>A0A5J9V696_9POAL</name>
<dbReference type="SMART" id="SM00743">
    <property type="entry name" value="Agenet"/>
    <property type="match status" value="2"/>
</dbReference>
<feature type="compositionally biased region" description="Basic and acidic residues" evidence="1">
    <location>
        <begin position="1835"/>
        <end position="1851"/>
    </location>
</feature>
<feature type="compositionally biased region" description="Polar residues" evidence="1">
    <location>
        <begin position="878"/>
        <end position="896"/>
    </location>
</feature>
<feature type="region of interest" description="Disordered" evidence="1">
    <location>
        <begin position="796"/>
        <end position="1004"/>
    </location>
</feature>
<comment type="caution">
    <text evidence="3">The sequence shown here is derived from an EMBL/GenBank/DDBJ whole genome shotgun (WGS) entry which is preliminary data.</text>
</comment>
<evidence type="ECO:0000259" key="2">
    <source>
        <dbReference type="SMART" id="SM00743"/>
    </source>
</evidence>
<evidence type="ECO:0000256" key="1">
    <source>
        <dbReference type="SAM" id="MobiDB-lite"/>
    </source>
</evidence>
<proteinExistence type="predicted"/>
<dbReference type="InterPro" id="IPR014002">
    <property type="entry name" value="Agenet_dom_plant"/>
</dbReference>
<organism evidence="3 4">
    <name type="scientific">Eragrostis curvula</name>
    <name type="common">weeping love grass</name>
    <dbReference type="NCBI Taxonomy" id="38414"/>
    <lineage>
        <taxon>Eukaryota</taxon>
        <taxon>Viridiplantae</taxon>
        <taxon>Streptophyta</taxon>
        <taxon>Embryophyta</taxon>
        <taxon>Tracheophyta</taxon>
        <taxon>Spermatophyta</taxon>
        <taxon>Magnoliopsida</taxon>
        <taxon>Liliopsida</taxon>
        <taxon>Poales</taxon>
        <taxon>Poaceae</taxon>
        <taxon>PACMAD clade</taxon>
        <taxon>Chloridoideae</taxon>
        <taxon>Eragrostideae</taxon>
        <taxon>Eragrostidinae</taxon>
        <taxon>Eragrostis</taxon>
    </lineage>
</organism>